<dbReference type="Proteomes" id="UP001595952">
    <property type="component" value="Unassembled WGS sequence"/>
</dbReference>
<dbReference type="InterPro" id="IPR045590">
    <property type="entry name" value="DUF6463"/>
</dbReference>
<proteinExistence type="predicted"/>
<comment type="caution">
    <text evidence="2">The sequence shown here is derived from an EMBL/GenBank/DDBJ whole genome shotgun (WGS) entry which is preliminary data.</text>
</comment>
<keyword evidence="1" id="KW-1133">Transmembrane helix</keyword>
<keyword evidence="1" id="KW-0472">Membrane</keyword>
<keyword evidence="3" id="KW-1185">Reference proteome</keyword>
<gene>
    <name evidence="2" type="ORF">ACFO0D_06085</name>
</gene>
<dbReference type="RefSeq" id="WP_380060931.1">
    <property type="nucleotide sequence ID" value="NZ_JBHSEI010000002.1"/>
</dbReference>
<evidence type="ECO:0000313" key="3">
    <source>
        <dbReference type="Proteomes" id="UP001595952"/>
    </source>
</evidence>
<reference evidence="3" key="1">
    <citation type="journal article" date="2019" name="Int. J. Syst. Evol. Microbiol.">
        <title>The Global Catalogue of Microorganisms (GCM) 10K type strain sequencing project: providing services to taxonomists for standard genome sequencing and annotation.</title>
        <authorList>
            <consortium name="The Broad Institute Genomics Platform"/>
            <consortium name="The Broad Institute Genome Sequencing Center for Infectious Disease"/>
            <person name="Wu L."/>
            <person name="Ma J."/>
        </authorList>
    </citation>
    <scope>NUCLEOTIDE SEQUENCE [LARGE SCALE GENOMIC DNA]</scope>
    <source>
        <strain evidence="3">CCUG 55995</strain>
    </source>
</reference>
<organism evidence="2 3">
    <name type="scientific">Deinococcus hohokamensis</name>
    <dbReference type="NCBI Taxonomy" id="309883"/>
    <lineage>
        <taxon>Bacteria</taxon>
        <taxon>Thermotogati</taxon>
        <taxon>Deinococcota</taxon>
        <taxon>Deinococci</taxon>
        <taxon>Deinococcales</taxon>
        <taxon>Deinococcaceae</taxon>
        <taxon>Deinococcus</taxon>
    </lineage>
</organism>
<accession>A0ABV9I7R7</accession>
<evidence type="ECO:0000256" key="1">
    <source>
        <dbReference type="SAM" id="Phobius"/>
    </source>
</evidence>
<evidence type="ECO:0000313" key="2">
    <source>
        <dbReference type="EMBL" id="MFC4637906.1"/>
    </source>
</evidence>
<dbReference type="EMBL" id="JBHSEI010000002">
    <property type="protein sequence ID" value="MFC4637906.1"/>
    <property type="molecule type" value="Genomic_DNA"/>
</dbReference>
<sequence>MHVWAGRLLIGIAVGHLLLAFASLIPQLTVLAPDGLPGVISAPWHPPQMDRQAAFWSSLGSFAGAQLLWGIWVLAAAQAGQRPSRGTGLALLVLTALQVTLAPYSGFWLNFLPALLLSANVPGSRGAEATS</sequence>
<feature type="transmembrane region" description="Helical" evidence="1">
    <location>
        <begin position="55"/>
        <end position="77"/>
    </location>
</feature>
<name>A0ABV9I7R7_9DEIO</name>
<keyword evidence="1" id="KW-0812">Transmembrane</keyword>
<feature type="transmembrane region" description="Helical" evidence="1">
    <location>
        <begin position="89"/>
        <end position="109"/>
    </location>
</feature>
<dbReference type="Pfam" id="PF20064">
    <property type="entry name" value="DUF6463"/>
    <property type="match status" value="1"/>
</dbReference>
<protein>
    <submittedName>
        <fullName evidence="2">DUF6463 family protein</fullName>
    </submittedName>
</protein>